<feature type="transmembrane region" description="Helical" evidence="2">
    <location>
        <begin position="46"/>
        <end position="73"/>
    </location>
</feature>
<keyword evidence="2" id="KW-0812">Transmembrane</keyword>
<keyword evidence="2" id="KW-0472">Membrane</keyword>
<dbReference type="EMBL" id="CP016076">
    <property type="protein sequence ID" value="APU12835.1"/>
    <property type="molecule type" value="Genomic_DNA"/>
</dbReference>
<feature type="region of interest" description="Disordered" evidence="1">
    <location>
        <begin position="1"/>
        <end position="41"/>
    </location>
</feature>
<sequence length="219" mass="22593">MAAARGRSGIPHSGGGLVTAATTTPAPASARPNADEVSPRPEPNEWIGAGFGLFLLVILALVIVGLVGILLAFRLPERRLRGRGARRQAEGDDVSPAAGAASATGAHAALRVLDAPAAGSPGDRVIEAWRVFEQTAAEAGTRRLAPQTPTEFAAELVSARALPAEPVAELRTLYHRARFDPAYRTSDEDVARARAALAALAAALDDADPKPAHLGGGRP</sequence>
<reference evidence="5" key="1">
    <citation type="submission" date="2016-06" db="EMBL/GenBank/DDBJ databases">
        <title>Complete genome sequence of Actinoalloteichus fjordicus DSM 46855 (=ADI127-17), type strain of the new species Actinoalloteichus fjordicus.</title>
        <authorList>
            <person name="Ruckert C."/>
            <person name="Nouioui I."/>
            <person name="Willmese J."/>
            <person name="van Wezel G."/>
            <person name="Klenk H.-P."/>
            <person name="Kalinowski J."/>
            <person name="Zotchev S.B."/>
        </authorList>
    </citation>
    <scope>NUCLEOTIDE SEQUENCE [LARGE SCALE GENOMIC DNA]</scope>
    <source>
        <strain evidence="5">ADI127-7</strain>
    </source>
</reference>
<name>A0AAC9LAI5_9PSEU</name>
<dbReference type="KEGG" id="acad:UA74_03775"/>
<feature type="compositionally biased region" description="Low complexity" evidence="1">
    <location>
        <begin position="19"/>
        <end position="28"/>
    </location>
</feature>
<evidence type="ECO:0000313" key="4">
    <source>
        <dbReference type="EMBL" id="APU12835.1"/>
    </source>
</evidence>
<keyword evidence="5" id="KW-1185">Reference proteome</keyword>
<gene>
    <name evidence="4" type="ORF">UA74_03775</name>
</gene>
<dbReference type="RefSeq" id="WP_075738957.1">
    <property type="nucleotide sequence ID" value="NZ_CP016076.1"/>
</dbReference>
<accession>A0AAC9LAI5</accession>
<dbReference type="Proteomes" id="UP000185511">
    <property type="component" value="Chromosome"/>
</dbReference>
<evidence type="ECO:0000259" key="3">
    <source>
        <dbReference type="Pfam" id="PF13559"/>
    </source>
</evidence>
<proteinExistence type="predicted"/>
<evidence type="ECO:0000313" key="5">
    <source>
        <dbReference type="Proteomes" id="UP000185511"/>
    </source>
</evidence>
<organism evidence="4 5">
    <name type="scientific">Actinoalloteichus fjordicus</name>
    <dbReference type="NCBI Taxonomy" id="1612552"/>
    <lineage>
        <taxon>Bacteria</taxon>
        <taxon>Bacillati</taxon>
        <taxon>Actinomycetota</taxon>
        <taxon>Actinomycetes</taxon>
        <taxon>Pseudonocardiales</taxon>
        <taxon>Pseudonocardiaceae</taxon>
        <taxon>Actinoalloteichus</taxon>
    </lineage>
</organism>
<evidence type="ECO:0000256" key="2">
    <source>
        <dbReference type="SAM" id="Phobius"/>
    </source>
</evidence>
<dbReference type="Pfam" id="PF13559">
    <property type="entry name" value="DUF4129"/>
    <property type="match status" value="1"/>
</dbReference>
<keyword evidence="2" id="KW-1133">Transmembrane helix</keyword>
<protein>
    <submittedName>
        <fullName evidence="4">DUF4129 family protein</fullName>
    </submittedName>
</protein>
<feature type="domain" description="Protein-glutamine gamma-glutamyltransferase-like C-terminal" evidence="3">
    <location>
        <begin position="128"/>
        <end position="197"/>
    </location>
</feature>
<dbReference type="InterPro" id="IPR025403">
    <property type="entry name" value="TgpA-like_C"/>
</dbReference>
<evidence type="ECO:0000256" key="1">
    <source>
        <dbReference type="SAM" id="MobiDB-lite"/>
    </source>
</evidence>
<dbReference type="AlphaFoldDB" id="A0AAC9LAI5"/>